<dbReference type="FunFam" id="1.20.140.10:FF:000004">
    <property type="entry name" value="Acyl-CoA dehydrogenase FadE25"/>
    <property type="match status" value="1"/>
</dbReference>
<dbReference type="InterPro" id="IPR050741">
    <property type="entry name" value="Acyl-CoA_dehydrogenase"/>
</dbReference>
<evidence type="ECO:0000256" key="7">
    <source>
        <dbReference type="RuleBase" id="RU362125"/>
    </source>
</evidence>
<evidence type="ECO:0000259" key="8">
    <source>
        <dbReference type="Pfam" id="PF00441"/>
    </source>
</evidence>
<evidence type="ECO:0000259" key="10">
    <source>
        <dbReference type="Pfam" id="PF02771"/>
    </source>
</evidence>
<gene>
    <name evidence="11" type="primary">acd</name>
    <name evidence="11" type="ORF">KDA_32020</name>
</gene>
<dbReference type="InterPro" id="IPR006091">
    <property type="entry name" value="Acyl-CoA_Oxase/DH_mid-dom"/>
</dbReference>
<reference evidence="12" key="1">
    <citation type="submission" date="2018-12" db="EMBL/GenBank/DDBJ databases">
        <title>Tengunoibacter tsumagoiensis gen. nov., sp. nov., Dictyobacter kobayashii sp. nov., D. alpinus sp. nov., and D. joshuensis sp. nov. and description of Dictyobacteraceae fam. nov. within the order Ktedonobacterales isolated from Tengu-no-mugimeshi.</title>
        <authorList>
            <person name="Wang C.M."/>
            <person name="Zheng Y."/>
            <person name="Sakai Y."/>
            <person name="Toyoda A."/>
            <person name="Minakuchi Y."/>
            <person name="Abe K."/>
            <person name="Yokota A."/>
            <person name="Yabe S."/>
        </authorList>
    </citation>
    <scope>NUCLEOTIDE SEQUENCE [LARGE SCALE GENOMIC DNA]</scope>
    <source>
        <strain evidence="12">Uno16</strain>
    </source>
</reference>
<keyword evidence="12" id="KW-1185">Reference proteome</keyword>
<dbReference type="AlphaFoldDB" id="A0A402B8N2"/>
<dbReference type="GO" id="GO:0050660">
    <property type="term" value="F:flavin adenine dinucleotide binding"/>
    <property type="evidence" value="ECO:0007669"/>
    <property type="project" value="InterPro"/>
</dbReference>
<dbReference type="InterPro" id="IPR046373">
    <property type="entry name" value="Acyl-CoA_Oxase/DH_mid-dom_sf"/>
</dbReference>
<dbReference type="PROSITE" id="PS00073">
    <property type="entry name" value="ACYL_COA_DH_2"/>
    <property type="match status" value="1"/>
</dbReference>
<dbReference type="InterPro" id="IPR009100">
    <property type="entry name" value="AcylCoA_DH/oxidase_NM_dom_sf"/>
</dbReference>
<dbReference type="PANTHER" id="PTHR48083:SF2">
    <property type="entry name" value="MEDIUM-CHAIN SPECIFIC ACYL-COA DEHYDROGENASE, MITOCHONDRIAL"/>
    <property type="match status" value="1"/>
</dbReference>
<keyword evidence="6 7" id="KW-0560">Oxidoreductase</keyword>
<dbReference type="PANTHER" id="PTHR48083">
    <property type="entry name" value="MEDIUM-CHAIN SPECIFIC ACYL-COA DEHYDROGENASE, MITOCHONDRIAL-RELATED"/>
    <property type="match status" value="1"/>
</dbReference>
<dbReference type="Pfam" id="PF00441">
    <property type="entry name" value="Acyl-CoA_dh_1"/>
    <property type="match status" value="1"/>
</dbReference>
<dbReference type="GO" id="GO:0003995">
    <property type="term" value="F:acyl-CoA dehydrogenase activity"/>
    <property type="evidence" value="ECO:0007669"/>
    <property type="project" value="InterPro"/>
</dbReference>
<sequence length="388" mass="43806">MDFSLTYEQKMVQQTVRDFVKKELLPLEGDVLRNEREGRPGIEAGKIRELQARAKEMGFWGINTPEEYGGANLGPLMTAVISMELARTFVPFAFGGTADNILYYCNEEQKQRYLIPTINGERRSCFALTEPGAGSDAANIQMRAIKDGDHWVLNGEKVFITNGNEADFAMVFAVTDVEKGAHGGVTCFLVDREMGWHSTYIHTMGEWGPASLYFENVRVPEQNILGQLHGGFNLGMQWIGAGRWAIACRAVGVAERALQMAIDYAQTRVTFGQPISERQAIQWMIADSHVEIEATRWLALYAAWLAEQKQDNRHASSIAKLNGSNMVNNVVDRVLQIHGGMGYTKELPVERWYREVRLWRIFEGTDEIQRFIISRNLLRGHVKLGESL</sequence>
<evidence type="ECO:0000256" key="1">
    <source>
        <dbReference type="ARBA" id="ARBA00001974"/>
    </source>
</evidence>
<evidence type="ECO:0000256" key="3">
    <source>
        <dbReference type="ARBA" id="ARBA00019125"/>
    </source>
</evidence>
<dbReference type="Pfam" id="PF02771">
    <property type="entry name" value="Acyl-CoA_dh_N"/>
    <property type="match status" value="1"/>
</dbReference>
<comment type="cofactor">
    <cofactor evidence="1 7">
        <name>FAD</name>
        <dbReference type="ChEBI" id="CHEBI:57692"/>
    </cofactor>
</comment>
<dbReference type="GO" id="GO:0033539">
    <property type="term" value="P:fatty acid beta-oxidation using acyl-CoA dehydrogenase"/>
    <property type="evidence" value="ECO:0007669"/>
    <property type="project" value="TreeGrafter"/>
</dbReference>
<feature type="domain" description="Acyl-CoA oxidase/dehydrogenase middle" evidence="9">
    <location>
        <begin position="125"/>
        <end position="206"/>
    </location>
</feature>
<evidence type="ECO:0000256" key="5">
    <source>
        <dbReference type="ARBA" id="ARBA00022827"/>
    </source>
</evidence>
<organism evidence="11 12">
    <name type="scientific">Dictyobacter alpinus</name>
    <dbReference type="NCBI Taxonomy" id="2014873"/>
    <lineage>
        <taxon>Bacteria</taxon>
        <taxon>Bacillati</taxon>
        <taxon>Chloroflexota</taxon>
        <taxon>Ktedonobacteria</taxon>
        <taxon>Ktedonobacterales</taxon>
        <taxon>Dictyobacteraceae</taxon>
        <taxon>Dictyobacter</taxon>
    </lineage>
</organism>
<comment type="similarity">
    <text evidence="2 7">Belongs to the acyl-CoA dehydrogenase family.</text>
</comment>
<dbReference type="OrthoDB" id="9778581at2"/>
<dbReference type="InterPro" id="IPR013786">
    <property type="entry name" value="AcylCoA_DH/ox_N"/>
</dbReference>
<dbReference type="InterPro" id="IPR037069">
    <property type="entry name" value="AcylCoA_DH/ox_N_sf"/>
</dbReference>
<dbReference type="RefSeq" id="WP_126628016.1">
    <property type="nucleotide sequence ID" value="NZ_BIFT01000001.1"/>
</dbReference>
<dbReference type="EMBL" id="BIFT01000001">
    <property type="protein sequence ID" value="GCE27718.1"/>
    <property type="molecule type" value="Genomic_DNA"/>
</dbReference>
<feature type="domain" description="Acyl-CoA dehydrogenase/oxidase N-terminal" evidence="10">
    <location>
        <begin position="7"/>
        <end position="121"/>
    </location>
</feature>
<evidence type="ECO:0000313" key="11">
    <source>
        <dbReference type="EMBL" id="GCE27718.1"/>
    </source>
</evidence>
<proteinExistence type="inferred from homology"/>
<name>A0A402B8N2_9CHLR</name>
<protein>
    <recommendedName>
        <fullName evidence="3">Medium-chain specific acyl-CoA dehydrogenase, mitochondrial</fullName>
    </recommendedName>
</protein>
<dbReference type="InterPro" id="IPR009075">
    <property type="entry name" value="AcylCo_DH/oxidase_C"/>
</dbReference>
<evidence type="ECO:0000259" key="9">
    <source>
        <dbReference type="Pfam" id="PF02770"/>
    </source>
</evidence>
<accession>A0A402B8N2</accession>
<feature type="domain" description="Acyl-CoA dehydrogenase/oxidase C-terminal" evidence="8">
    <location>
        <begin position="230"/>
        <end position="378"/>
    </location>
</feature>
<dbReference type="SUPFAM" id="SSF56645">
    <property type="entry name" value="Acyl-CoA dehydrogenase NM domain-like"/>
    <property type="match status" value="1"/>
</dbReference>
<dbReference type="FunFam" id="2.40.110.10:FF:000002">
    <property type="entry name" value="Acyl-CoA dehydrogenase fadE12"/>
    <property type="match status" value="1"/>
</dbReference>
<evidence type="ECO:0000313" key="12">
    <source>
        <dbReference type="Proteomes" id="UP000287171"/>
    </source>
</evidence>
<comment type="caution">
    <text evidence="11">The sequence shown here is derived from an EMBL/GenBank/DDBJ whole genome shotgun (WGS) entry which is preliminary data.</text>
</comment>
<evidence type="ECO:0000256" key="6">
    <source>
        <dbReference type="ARBA" id="ARBA00023002"/>
    </source>
</evidence>
<evidence type="ECO:0000256" key="2">
    <source>
        <dbReference type="ARBA" id="ARBA00009347"/>
    </source>
</evidence>
<dbReference type="Gene3D" id="1.10.540.10">
    <property type="entry name" value="Acyl-CoA dehydrogenase/oxidase, N-terminal domain"/>
    <property type="match status" value="1"/>
</dbReference>
<dbReference type="InterPro" id="IPR036250">
    <property type="entry name" value="AcylCo_DH-like_C"/>
</dbReference>
<evidence type="ECO:0000256" key="4">
    <source>
        <dbReference type="ARBA" id="ARBA00022630"/>
    </source>
</evidence>
<dbReference type="Pfam" id="PF02770">
    <property type="entry name" value="Acyl-CoA_dh_M"/>
    <property type="match status" value="1"/>
</dbReference>
<dbReference type="InterPro" id="IPR006089">
    <property type="entry name" value="Acyl-CoA_DH_CS"/>
</dbReference>
<dbReference type="SUPFAM" id="SSF47203">
    <property type="entry name" value="Acyl-CoA dehydrogenase C-terminal domain-like"/>
    <property type="match status" value="1"/>
</dbReference>
<keyword evidence="5 7" id="KW-0274">FAD</keyword>
<dbReference type="Proteomes" id="UP000287171">
    <property type="component" value="Unassembled WGS sequence"/>
</dbReference>
<dbReference type="GO" id="GO:0005737">
    <property type="term" value="C:cytoplasm"/>
    <property type="evidence" value="ECO:0007669"/>
    <property type="project" value="TreeGrafter"/>
</dbReference>
<dbReference type="Gene3D" id="1.20.140.10">
    <property type="entry name" value="Butyryl-CoA Dehydrogenase, subunit A, domain 3"/>
    <property type="match status" value="1"/>
</dbReference>
<dbReference type="Gene3D" id="2.40.110.10">
    <property type="entry name" value="Butyryl-CoA Dehydrogenase, subunit A, domain 2"/>
    <property type="match status" value="1"/>
</dbReference>
<keyword evidence="4 7" id="KW-0285">Flavoprotein</keyword>